<gene>
    <name evidence="7" type="primary">LOC128199816</name>
</gene>
<organism evidence="6 7">
    <name type="scientific">Bicyclus anynana</name>
    <name type="common">Squinting bush brown butterfly</name>
    <dbReference type="NCBI Taxonomy" id="110368"/>
    <lineage>
        <taxon>Eukaryota</taxon>
        <taxon>Metazoa</taxon>
        <taxon>Ecdysozoa</taxon>
        <taxon>Arthropoda</taxon>
        <taxon>Hexapoda</taxon>
        <taxon>Insecta</taxon>
        <taxon>Pterygota</taxon>
        <taxon>Neoptera</taxon>
        <taxon>Endopterygota</taxon>
        <taxon>Lepidoptera</taxon>
        <taxon>Glossata</taxon>
        <taxon>Ditrysia</taxon>
        <taxon>Papilionoidea</taxon>
        <taxon>Nymphalidae</taxon>
        <taxon>Satyrinae</taxon>
        <taxon>Satyrini</taxon>
        <taxon>Mycalesina</taxon>
        <taxon>Bicyclus</taxon>
    </lineage>
</organism>
<dbReference type="InterPro" id="IPR001841">
    <property type="entry name" value="Znf_RING"/>
</dbReference>
<keyword evidence="2 4" id="KW-0479">Metal-binding</keyword>
<dbReference type="GeneID" id="128199816"/>
<dbReference type="SMART" id="SM00238">
    <property type="entry name" value="BIR"/>
    <property type="match status" value="1"/>
</dbReference>
<evidence type="ECO:0000256" key="1">
    <source>
        <dbReference type="ARBA" id="ARBA00006672"/>
    </source>
</evidence>
<keyword evidence="2 4" id="KW-0863">Zinc-finger</keyword>
<sequence>MSFHPEYHSYATQSARLNSFKTWPQDLIQSPEEMASAGFFYTGINDGVICYFCGGKLKDWSREDLPWSEHARWFQFCPYVLLMKGKEYVQRVINESCEITENHERCAHNNKICLKADVNESVEYVKKSRLFCKICFDNEVTVCYRPCGHAITCAKCALSLNNMLCPICRTEIVNVIRIYLS</sequence>
<dbReference type="Pfam" id="PF00653">
    <property type="entry name" value="BIR"/>
    <property type="match status" value="1"/>
</dbReference>
<evidence type="ECO:0000313" key="7">
    <source>
        <dbReference type="RefSeq" id="XP_052746946.1"/>
    </source>
</evidence>
<dbReference type="Pfam" id="PF13920">
    <property type="entry name" value="zf-C3HC4_3"/>
    <property type="match status" value="1"/>
</dbReference>
<dbReference type="RefSeq" id="XP_052746946.1">
    <property type="nucleotide sequence ID" value="XM_052890986.1"/>
</dbReference>
<name>A0ABM3M637_BICAN</name>
<accession>A0ABM3M637</accession>
<dbReference type="Gene3D" id="1.10.1170.10">
    <property type="entry name" value="Inhibitor Of Apoptosis Protein (2mihbC-IAP-1), Chain A"/>
    <property type="match status" value="1"/>
</dbReference>
<evidence type="ECO:0000256" key="4">
    <source>
        <dbReference type="PROSITE-ProRule" id="PRU00175"/>
    </source>
</evidence>
<dbReference type="Proteomes" id="UP001652582">
    <property type="component" value="Unplaced"/>
</dbReference>
<reference evidence="7" key="1">
    <citation type="submission" date="2025-08" db="UniProtKB">
        <authorList>
            <consortium name="RefSeq"/>
        </authorList>
    </citation>
    <scope>IDENTIFICATION</scope>
</reference>
<dbReference type="PROSITE" id="PS50143">
    <property type="entry name" value="BIR_REPEAT_2"/>
    <property type="match status" value="1"/>
</dbReference>
<keyword evidence="3" id="KW-0862">Zinc</keyword>
<evidence type="ECO:0000313" key="6">
    <source>
        <dbReference type="Proteomes" id="UP001652582"/>
    </source>
</evidence>
<dbReference type="Gene3D" id="3.30.40.10">
    <property type="entry name" value="Zinc/RING finger domain, C3HC4 (zinc finger)"/>
    <property type="match status" value="1"/>
</dbReference>
<evidence type="ECO:0000256" key="2">
    <source>
        <dbReference type="ARBA" id="ARBA00022771"/>
    </source>
</evidence>
<comment type="similarity">
    <text evidence="1">Belongs to the IAP family.</text>
</comment>
<dbReference type="SUPFAM" id="SSF57924">
    <property type="entry name" value="Inhibitor of apoptosis (IAP) repeat"/>
    <property type="match status" value="1"/>
</dbReference>
<dbReference type="PROSITE" id="PS50089">
    <property type="entry name" value="ZF_RING_2"/>
    <property type="match status" value="1"/>
</dbReference>
<proteinExistence type="inferred from homology"/>
<dbReference type="InterPro" id="IPR050784">
    <property type="entry name" value="IAP"/>
</dbReference>
<evidence type="ECO:0000259" key="5">
    <source>
        <dbReference type="PROSITE" id="PS50089"/>
    </source>
</evidence>
<dbReference type="InterPro" id="IPR001370">
    <property type="entry name" value="BIR_rpt"/>
</dbReference>
<protein>
    <submittedName>
        <fullName evidence="7">Baculoviral IAP repeat-containing protein 7-like</fullName>
    </submittedName>
</protein>
<keyword evidence="6" id="KW-1185">Reference proteome</keyword>
<dbReference type="InterPro" id="IPR013083">
    <property type="entry name" value="Znf_RING/FYVE/PHD"/>
</dbReference>
<feature type="domain" description="RING-type" evidence="5">
    <location>
        <begin position="132"/>
        <end position="169"/>
    </location>
</feature>
<dbReference type="PANTHER" id="PTHR10044">
    <property type="entry name" value="INHIBITOR OF APOPTOSIS"/>
    <property type="match status" value="1"/>
</dbReference>
<dbReference type="CDD" id="cd00022">
    <property type="entry name" value="BIR"/>
    <property type="match status" value="1"/>
</dbReference>
<dbReference type="PANTHER" id="PTHR10044:SF139">
    <property type="entry name" value="DEATH-ASSOCIATED INHIBITOR OF APOPTOSIS 2"/>
    <property type="match status" value="1"/>
</dbReference>
<evidence type="ECO:0000256" key="3">
    <source>
        <dbReference type="ARBA" id="ARBA00022833"/>
    </source>
</evidence>